<dbReference type="Proteomes" id="UP001241377">
    <property type="component" value="Unassembled WGS sequence"/>
</dbReference>
<reference evidence="1" key="1">
    <citation type="submission" date="2023-04" db="EMBL/GenBank/DDBJ databases">
        <title>Draft Genome sequencing of Naganishia species isolated from polar environments using Oxford Nanopore Technology.</title>
        <authorList>
            <person name="Leo P."/>
            <person name="Venkateswaran K."/>
        </authorList>
    </citation>
    <scope>NUCLEOTIDE SEQUENCE</scope>
    <source>
        <strain evidence="1">MNA-CCFEE 5261</strain>
    </source>
</reference>
<gene>
    <name evidence="1" type="ORF">QFC19_003730</name>
</gene>
<evidence type="ECO:0000313" key="2">
    <source>
        <dbReference type="Proteomes" id="UP001241377"/>
    </source>
</evidence>
<keyword evidence="2" id="KW-1185">Reference proteome</keyword>
<protein>
    <submittedName>
        <fullName evidence="1">Uncharacterized protein</fullName>
    </submittedName>
</protein>
<name>A0ACC2VZN2_9TREE</name>
<accession>A0ACC2VZN2</accession>
<dbReference type="EMBL" id="JASBWR010000037">
    <property type="protein sequence ID" value="KAJ9104935.1"/>
    <property type="molecule type" value="Genomic_DNA"/>
</dbReference>
<proteinExistence type="predicted"/>
<organism evidence="1 2">
    <name type="scientific">Naganishia cerealis</name>
    <dbReference type="NCBI Taxonomy" id="610337"/>
    <lineage>
        <taxon>Eukaryota</taxon>
        <taxon>Fungi</taxon>
        <taxon>Dikarya</taxon>
        <taxon>Basidiomycota</taxon>
        <taxon>Agaricomycotina</taxon>
        <taxon>Tremellomycetes</taxon>
        <taxon>Filobasidiales</taxon>
        <taxon>Filobasidiaceae</taxon>
        <taxon>Naganishia</taxon>
    </lineage>
</organism>
<comment type="caution">
    <text evidence="1">The sequence shown here is derived from an EMBL/GenBank/DDBJ whole genome shotgun (WGS) entry which is preliminary data.</text>
</comment>
<sequence length="1018" mass="106562">MRMLRGVLSVLPAVHAIDARWGHRSAYLSDSQTLLVHGGKIDPDGAYTYSSAPNTGETVMLDCSSAWETAAASSQWYEGTGHQQGPEVTWHTMDVVQGQVVLFGGDGGANMPIQTRNDSTWLLSAGSIGMATTSVSYKQQSTGSQPIRKNHAASSSSVDGKTVYLTGGEKADGSGLGYAEAWAVTLNHIDTIGTSSNNNETDTITFAPLPSLPTDLIHHQSISLSNGTILLLGGYIPSTSSFLPFDTVYALDPGRGSTWRRAGLTADGKEPTARRGHTATRVVTTDGSERIVLIGGVGSVNPAAAADQEDVLDDVWMLDPAQGKWQQVEEGVASGRKRAVQAPEGSADKAVGACDLSGYTSSGPADAGVYVWDSKASAWSNAFSPVVVASGTSQTSTGGGSSITSSGTSMNSEASSGRKDTDRSTATTENGSKSTGATTDDPSMTSTTNGPHTASHGSAARHVTAIAVGCTLAGLTILLAAVIFLCLMRKRRRRAKRATLLTPFGGRPSARTWGRDDDGVHTSDKLAGPWDASEKDDILGAGDDDDNRVGFAEERKGYHSSEEEEGDEGRFPAADVHYPTTRSGMSSAAAASRKVSGVFGLGKASAAPVGGGTLAAKIRQVSGRIVSSSRPGTRGTMRTRFNMLEDEDREDLLWKGDVQTGEDEDSGSEEDDGGSDHRHRSQKMLPTLPTQAGESRIASPSPVSPSYNDPFDDPLHNYYDGSVVSYAGGSSLGSTPAGGPTAVKSTSANSRSSMTESMMGGVAVQVARRVSVTTAEASYLPLKRRESWLERVAGSGVASLFRGGRPPLTPSSHAEEGFLDPTTPPALDSIREDASSLAHSSSGIPSAFMMSNFRRSMSSLVSAATANSAFLDRYGQMDIMQRDSSSGRGVPPCISESTNIARNAGLPAVPLKRDMHRPATPPRGPRPAPLRLPSHIDVGSGAARRPVKDIAASINRRGSVQLDAVPVSNMTGAGTAHTPSPYMDSPSRRITSPPPDPRGVQTIYQAVSKAPLIVANHT</sequence>
<evidence type="ECO:0000313" key="1">
    <source>
        <dbReference type="EMBL" id="KAJ9104935.1"/>
    </source>
</evidence>